<evidence type="ECO:0000256" key="7">
    <source>
        <dbReference type="ARBA" id="ARBA00022553"/>
    </source>
</evidence>
<evidence type="ECO:0000256" key="19">
    <source>
        <dbReference type="ARBA" id="ARBA00079582"/>
    </source>
</evidence>
<dbReference type="GO" id="GO:1990166">
    <property type="term" value="P:protein localization to site of double-strand break"/>
    <property type="evidence" value="ECO:0007669"/>
    <property type="project" value="Ensembl"/>
</dbReference>
<comment type="function">
    <text evidence="16">Acts as an activator of the phospholipid scramblase activity of XKR4. This form, which is generated upon caspase-3 (CASP3) cleavage, translocates into the cytoplasm and interacts with XKR4, thereby promoting phosphatidylserine scramblase activity of XKR4 and leading to phosphatidylserine exposure on apoptotic cell surface.</text>
</comment>
<dbReference type="GO" id="GO:0033152">
    <property type="term" value="P:immunoglobulin V(D)J recombination"/>
    <property type="evidence" value="ECO:0007669"/>
    <property type="project" value="TreeGrafter"/>
</dbReference>
<dbReference type="FunFam" id="1.20.5.370:FF:000011">
    <property type="entry name" value="DNA repair protein XRCC4 isoform X2"/>
    <property type="match status" value="1"/>
</dbReference>
<evidence type="ECO:0000259" key="23">
    <source>
        <dbReference type="Pfam" id="PF21924"/>
    </source>
</evidence>
<dbReference type="InterPro" id="IPR009089">
    <property type="entry name" value="XRCC4_N_sf"/>
</dbReference>
<dbReference type="OMA" id="FIKGTWF"/>
<feature type="region of interest" description="Disordered" evidence="21">
    <location>
        <begin position="271"/>
        <end position="301"/>
    </location>
</feature>
<dbReference type="GO" id="GO:0035861">
    <property type="term" value="C:site of double-strand break"/>
    <property type="evidence" value="ECO:0007669"/>
    <property type="project" value="Ensembl"/>
</dbReference>
<evidence type="ECO:0000256" key="12">
    <source>
        <dbReference type="ARBA" id="ARBA00023172"/>
    </source>
</evidence>
<accession>A0A8D0GJG0</accession>
<evidence type="ECO:0000259" key="24">
    <source>
        <dbReference type="Pfam" id="PF21925"/>
    </source>
</evidence>
<keyword evidence="14" id="KW-0539">Nucleus</keyword>
<dbReference type="Gene3D" id="1.20.5.370">
    <property type="match status" value="1"/>
</dbReference>
<feature type="compositionally biased region" description="Acidic residues" evidence="21">
    <location>
        <begin position="226"/>
        <end position="241"/>
    </location>
</feature>
<evidence type="ECO:0000256" key="4">
    <source>
        <dbReference type="ARBA" id="ARBA00022454"/>
    </source>
</evidence>
<gene>
    <name evidence="25" type="primary">XRCC4</name>
</gene>
<dbReference type="PANTHER" id="PTHR28559">
    <property type="entry name" value="DNA REPAIR PROTEIN XRCC4"/>
    <property type="match status" value="1"/>
</dbReference>
<reference evidence="25" key="1">
    <citation type="submission" date="2025-08" db="UniProtKB">
        <authorList>
            <consortium name="Ensembl"/>
        </authorList>
    </citation>
    <scope>IDENTIFICATION</scope>
</reference>
<evidence type="ECO:0000259" key="22">
    <source>
        <dbReference type="Pfam" id="PF06632"/>
    </source>
</evidence>
<keyword evidence="10 20" id="KW-0175">Coiled coil</keyword>
<comment type="subcellular location">
    <subcellularLocation>
        <location evidence="2">Chromosome</location>
    </subcellularLocation>
    <subcellularLocation>
        <location evidence="3">Cytoplasm</location>
    </subcellularLocation>
    <subcellularLocation>
        <location evidence="1">Nucleus</location>
    </subcellularLocation>
</comment>
<sequence>MERKVSRIYPASDSDTVYFLQIAWEKELGTGFVVTLSDGRLAWTGKVPEAEISREAADMEMEREKYVEELRKALILQTGPADKYNFDISKEEESGEFCHFSYEKNLKDVSFRLVSLKLQKLASPAEAIKEMVSYCLDCIAELHTKKEHLQKENERLLSDSDDMQRRLESCVETKEQLEEELYKRFILVLNEKKAKIRSLQKLLGEAQNPAENTTHTRDSVAAVESVAEEERDYDGSTDEESEKLIQPSILVSASSRKDSLLSIPDLIDIAPSRKRRQRIQKSAGTEPKMDSYEPQQPAKEK</sequence>
<dbReference type="GO" id="GO:0006284">
    <property type="term" value="P:base-excision repair"/>
    <property type="evidence" value="ECO:0007669"/>
    <property type="project" value="Ensembl"/>
</dbReference>
<dbReference type="GO" id="GO:0003677">
    <property type="term" value="F:DNA binding"/>
    <property type="evidence" value="ECO:0007669"/>
    <property type="project" value="UniProtKB-KW"/>
</dbReference>
<keyword evidence="26" id="KW-1185">Reference proteome</keyword>
<evidence type="ECO:0000256" key="1">
    <source>
        <dbReference type="ARBA" id="ARBA00004123"/>
    </source>
</evidence>
<evidence type="ECO:0000313" key="25">
    <source>
        <dbReference type="Ensembl" id="ENSSPUP00000006112.1"/>
    </source>
</evidence>
<feature type="region of interest" description="Disordered" evidence="21">
    <location>
        <begin position="207"/>
        <end position="244"/>
    </location>
</feature>
<dbReference type="GO" id="GO:0005829">
    <property type="term" value="C:cytosol"/>
    <property type="evidence" value="ECO:0007669"/>
    <property type="project" value="Ensembl"/>
</dbReference>
<evidence type="ECO:0000256" key="2">
    <source>
        <dbReference type="ARBA" id="ARBA00004286"/>
    </source>
</evidence>
<evidence type="ECO:0000256" key="3">
    <source>
        <dbReference type="ARBA" id="ARBA00004496"/>
    </source>
</evidence>
<protein>
    <recommendedName>
        <fullName evidence="18">DNA repair protein XRCC4</fullName>
    </recommendedName>
    <alternativeName>
        <fullName evidence="19">X-ray repair cross-complementing protein 4</fullName>
    </alternativeName>
</protein>
<dbReference type="GO" id="GO:0042802">
    <property type="term" value="F:identical protein binding"/>
    <property type="evidence" value="ECO:0007669"/>
    <property type="project" value="Ensembl"/>
</dbReference>
<dbReference type="FunFam" id="2.170.210.10:FF:000002">
    <property type="entry name" value="DNA repair protein XRCC4"/>
    <property type="match status" value="1"/>
</dbReference>
<evidence type="ECO:0000256" key="17">
    <source>
        <dbReference type="ARBA" id="ARBA00061809"/>
    </source>
</evidence>
<dbReference type="InterPro" id="IPR014751">
    <property type="entry name" value="XRCC4-like_C"/>
</dbReference>
<keyword evidence="4" id="KW-0158">Chromosome</keyword>
<feature type="coiled-coil region" evidence="20">
    <location>
        <begin position="139"/>
        <end position="180"/>
    </location>
</feature>
<dbReference type="GO" id="GO:0005958">
    <property type="term" value="C:DNA-dependent protein kinase-DNA ligase 4 complex"/>
    <property type="evidence" value="ECO:0007669"/>
    <property type="project" value="Ensembl"/>
</dbReference>
<evidence type="ECO:0000256" key="10">
    <source>
        <dbReference type="ARBA" id="ARBA00023054"/>
    </source>
</evidence>
<name>A0A8D0GJG0_SPHPU</name>
<evidence type="ECO:0000256" key="18">
    <source>
        <dbReference type="ARBA" id="ARBA00068198"/>
    </source>
</evidence>
<evidence type="ECO:0000256" key="6">
    <source>
        <dbReference type="ARBA" id="ARBA00022499"/>
    </source>
</evidence>
<organism evidence="25 26">
    <name type="scientific">Sphenodon punctatus</name>
    <name type="common">Tuatara</name>
    <name type="synonym">Hatteria punctata</name>
    <dbReference type="NCBI Taxonomy" id="8508"/>
    <lineage>
        <taxon>Eukaryota</taxon>
        <taxon>Metazoa</taxon>
        <taxon>Chordata</taxon>
        <taxon>Craniata</taxon>
        <taxon>Vertebrata</taxon>
        <taxon>Euteleostomi</taxon>
        <taxon>Lepidosauria</taxon>
        <taxon>Sphenodontia</taxon>
        <taxon>Sphenodontidae</taxon>
        <taxon>Sphenodon</taxon>
    </lineage>
</organism>
<keyword evidence="8" id="KW-0227">DNA damage</keyword>
<dbReference type="Pfam" id="PF21924">
    <property type="entry name" value="XRCC4_CC"/>
    <property type="match status" value="1"/>
</dbReference>
<reference evidence="25" key="2">
    <citation type="submission" date="2025-09" db="UniProtKB">
        <authorList>
            <consortium name="Ensembl"/>
        </authorList>
    </citation>
    <scope>IDENTIFICATION</scope>
</reference>
<dbReference type="InterPro" id="IPR053963">
    <property type="entry name" value="XRCC4_C"/>
</dbReference>
<dbReference type="InterPro" id="IPR010585">
    <property type="entry name" value="DNA_repair_prot_XRCC4"/>
</dbReference>
<dbReference type="InterPro" id="IPR053961">
    <property type="entry name" value="XRCC4_N"/>
</dbReference>
<comment type="similarity">
    <text evidence="15">Belongs to the XRCC4-XLF family. XRCC4 subfamily.</text>
</comment>
<dbReference type="InterPro" id="IPR038051">
    <property type="entry name" value="XRCC4-like_N_sf"/>
</dbReference>
<dbReference type="SUPFAM" id="SSF58022">
    <property type="entry name" value="XRCC4, C-terminal oligomerization domain"/>
    <property type="match status" value="1"/>
</dbReference>
<dbReference type="GO" id="GO:0070975">
    <property type="term" value="F:FHA domain binding"/>
    <property type="evidence" value="ECO:0007669"/>
    <property type="project" value="Ensembl"/>
</dbReference>
<keyword evidence="9" id="KW-0832">Ubl conjugation</keyword>
<proteinExistence type="inferred from homology"/>
<dbReference type="GO" id="GO:0006303">
    <property type="term" value="P:double-strand break repair via nonhomologous end joining"/>
    <property type="evidence" value="ECO:0007669"/>
    <property type="project" value="Ensembl"/>
</dbReference>
<dbReference type="Pfam" id="PF21925">
    <property type="entry name" value="XRCC4_C"/>
    <property type="match status" value="1"/>
</dbReference>
<comment type="subunit">
    <text evidence="17">Interacts with XKR4; interacts with the processed form of XKR4, which is cleaved by caspase.</text>
</comment>
<feature type="domain" description="XRCC4 C-terminal" evidence="24">
    <location>
        <begin position="227"/>
        <end position="301"/>
    </location>
</feature>
<feature type="domain" description="XRCC4 coiled-coil" evidence="23">
    <location>
        <begin position="123"/>
        <end position="199"/>
    </location>
</feature>
<evidence type="ECO:0000256" key="11">
    <source>
        <dbReference type="ARBA" id="ARBA00023125"/>
    </source>
</evidence>
<keyword evidence="5" id="KW-0963">Cytoplasm</keyword>
<evidence type="ECO:0000256" key="21">
    <source>
        <dbReference type="SAM" id="MobiDB-lite"/>
    </source>
</evidence>
<dbReference type="GeneTree" id="ENSGT00390000017079"/>
<dbReference type="Ensembl" id="ENSSPUT00000006504.1">
    <property type="protein sequence ID" value="ENSSPUP00000006112.1"/>
    <property type="gene ID" value="ENSSPUG00000004715.1"/>
</dbReference>
<keyword evidence="7" id="KW-0597">Phosphoprotein</keyword>
<dbReference type="GO" id="GO:0005654">
    <property type="term" value="C:nucleoplasm"/>
    <property type="evidence" value="ECO:0007669"/>
    <property type="project" value="Ensembl"/>
</dbReference>
<dbReference type="InterPro" id="IPR053962">
    <property type="entry name" value="XRCC4_CC"/>
</dbReference>
<evidence type="ECO:0000256" key="16">
    <source>
        <dbReference type="ARBA" id="ARBA00053797"/>
    </source>
</evidence>
<keyword evidence="12" id="KW-0233">DNA recombination</keyword>
<dbReference type="CDD" id="cd22283">
    <property type="entry name" value="HD_XRCC4_N"/>
    <property type="match status" value="1"/>
</dbReference>
<evidence type="ECO:0000256" key="14">
    <source>
        <dbReference type="ARBA" id="ARBA00023242"/>
    </source>
</evidence>
<dbReference type="Proteomes" id="UP000694392">
    <property type="component" value="Unplaced"/>
</dbReference>
<dbReference type="AlphaFoldDB" id="A0A8D0GJG0"/>
<keyword evidence="13" id="KW-0234">DNA repair</keyword>
<evidence type="ECO:0000313" key="26">
    <source>
        <dbReference type="Proteomes" id="UP000694392"/>
    </source>
</evidence>
<keyword evidence="6" id="KW-1017">Isopeptide bond</keyword>
<evidence type="ECO:0000256" key="20">
    <source>
        <dbReference type="SAM" id="Coils"/>
    </source>
</evidence>
<dbReference type="GO" id="GO:0010165">
    <property type="term" value="P:response to X-ray"/>
    <property type="evidence" value="ECO:0007669"/>
    <property type="project" value="Ensembl"/>
</dbReference>
<keyword evidence="11" id="KW-0238">DNA-binding</keyword>
<evidence type="ECO:0000256" key="5">
    <source>
        <dbReference type="ARBA" id="ARBA00022490"/>
    </source>
</evidence>
<evidence type="ECO:0000256" key="13">
    <source>
        <dbReference type="ARBA" id="ARBA00023204"/>
    </source>
</evidence>
<dbReference type="Gene3D" id="2.170.210.10">
    <property type="entry name" value="DNA double-strand break repair and VJ recombination XRCC4, N-terminal"/>
    <property type="match status" value="1"/>
</dbReference>
<dbReference type="GO" id="GO:0019899">
    <property type="term" value="F:enzyme binding"/>
    <property type="evidence" value="ECO:0007669"/>
    <property type="project" value="Ensembl"/>
</dbReference>
<dbReference type="SUPFAM" id="SSF50809">
    <property type="entry name" value="XRCC4, N-terminal domain"/>
    <property type="match status" value="1"/>
</dbReference>
<dbReference type="GO" id="GO:0032807">
    <property type="term" value="C:DNA ligase IV complex"/>
    <property type="evidence" value="ECO:0007669"/>
    <property type="project" value="Ensembl"/>
</dbReference>
<dbReference type="Pfam" id="PF06632">
    <property type="entry name" value="XRCC4"/>
    <property type="match status" value="1"/>
</dbReference>
<feature type="domain" description="XRCC4 N-terminal" evidence="22">
    <location>
        <begin position="18"/>
        <end position="119"/>
    </location>
</feature>
<evidence type="ECO:0000256" key="9">
    <source>
        <dbReference type="ARBA" id="ARBA00022843"/>
    </source>
</evidence>
<evidence type="ECO:0000256" key="8">
    <source>
        <dbReference type="ARBA" id="ARBA00022763"/>
    </source>
</evidence>
<dbReference type="PANTHER" id="PTHR28559:SF1">
    <property type="entry name" value="DNA REPAIR PROTEIN XRCC4"/>
    <property type="match status" value="1"/>
</dbReference>
<evidence type="ECO:0000256" key="15">
    <source>
        <dbReference type="ARBA" id="ARBA00025728"/>
    </source>
</evidence>